<dbReference type="KEGG" id="mnt:21390554"/>
<dbReference type="GO" id="GO:0006508">
    <property type="term" value="P:proteolysis"/>
    <property type="evidence" value="ECO:0007669"/>
    <property type="project" value="UniProtKB-KW"/>
</dbReference>
<evidence type="ECO:0000313" key="9">
    <source>
        <dbReference type="EMBL" id="EXC18775.1"/>
    </source>
</evidence>
<keyword evidence="10" id="KW-1185">Reference proteome</keyword>
<dbReference type="InterPro" id="IPR033873">
    <property type="entry name" value="CND41-like"/>
</dbReference>
<dbReference type="FunFam" id="2.40.70.10:FF:000021">
    <property type="entry name" value="Aspartyl protease AED1"/>
    <property type="match status" value="1"/>
</dbReference>
<dbReference type="PANTHER" id="PTHR13683:SF750">
    <property type="entry name" value="ASPARTYL PROTEASE AED1"/>
    <property type="match status" value="1"/>
</dbReference>
<evidence type="ECO:0000256" key="6">
    <source>
        <dbReference type="ARBA" id="ARBA00023157"/>
    </source>
</evidence>
<keyword evidence="5" id="KW-0378">Hydrolase</keyword>
<evidence type="ECO:0000256" key="2">
    <source>
        <dbReference type="ARBA" id="ARBA00022670"/>
    </source>
</evidence>
<dbReference type="InterPro" id="IPR032861">
    <property type="entry name" value="TAXi_N"/>
</dbReference>
<dbReference type="Pfam" id="PF14541">
    <property type="entry name" value="TAXi_C"/>
    <property type="match status" value="1"/>
</dbReference>
<dbReference type="Gene3D" id="2.40.70.10">
    <property type="entry name" value="Acid Proteases"/>
    <property type="match status" value="2"/>
</dbReference>
<comment type="similarity">
    <text evidence="1">Belongs to the peptidase A1 family.</text>
</comment>
<sequence>MILQISVPKDKASLEVIHKYGPCSQLHQENNVDHAQDIHLQDQARVNWINSHRPKKSTATAPANDTIYEQDATTLPAKTGAVIGSGDYIVKVGLGTPKEDLSLIFDTGSDLTWTQCQPCDGHCYKQSEAIFDPSKSTSYATVSCTSTECSQLKSSTGTAACSRTASTCTYDEGYGDGSYTEGYFAKETLTLESDEINNFLFGCGQNNGGLFRGAAGLLGLGRNKISIVEQAAQKYNRLFSYCLPATTSSSGYLTFGNSGGGGSVQYTPLLTPSGGLSSFYVLNLVGISVGGRRLEIPATAFQSGTVIDSGTVISRLPPAVYDALRTEFRKDMSRYPLVSGDRLLDTCYDFSGSANGTVEIPNITFLFGGGTSVDLGPENTLFGVSNPQRFCLAFAGNDKDDDIAIFGNVQQLTFQVVYDVGAARLGFAPGGCN</sequence>
<dbReference type="AlphaFoldDB" id="W9SNK4"/>
<keyword evidence="6" id="KW-1015">Disulfide bond</keyword>
<keyword evidence="2" id="KW-0645">Protease</keyword>
<dbReference type="InterPro" id="IPR033121">
    <property type="entry name" value="PEPTIDASE_A1"/>
</dbReference>
<dbReference type="PROSITE" id="PS51767">
    <property type="entry name" value="PEPTIDASE_A1"/>
    <property type="match status" value="1"/>
</dbReference>
<proteinExistence type="inferred from homology"/>
<dbReference type="InterPro" id="IPR021109">
    <property type="entry name" value="Peptidase_aspartic_dom_sf"/>
</dbReference>
<dbReference type="Proteomes" id="UP000030645">
    <property type="component" value="Unassembled WGS sequence"/>
</dbReference>
<dbReference type="PANTHER" id="PTHR13683">
    <property type="entry name" value="ASPARTYL PROTEASES"/>
    <property type="match status" value="1"/>
</dbReference>
<keyword evidence="4" id="KW-0064">Aspartyl protease</keyword>
<feature type="domain" description="Peptidase A1" evidence="8">
    <location>
        <begin position="88"/>
        <end position="428"/>
    </location>
</feature>
<dbReference type="InterPro" id="IPR032799">
    <property type="entry name" value="TAXi_C"/>
</dbReference>
<feature type="active site" evidence="7">
    <location>
        <position position="106"/>
    </location>
</feature>
<organism evidence="9 10">
    <name type="scientific">Morus notabilis</name>
    <dbReference type="NCBI Taxonomy" id="981085"/>
    <lineage>
        <taxon>Eukaryota</taxon>
        <taxon>Viridiplantae</taxon>
        <taxon>Streptophyta</taxon>
        <taxon>Embryophyta</taxon>
        <taxon>Tracheophyta</taxon>
        <taxon>Spermatophyta</taxon>
        <taxon>Magnoliopsida</taxon>
        <taxon>eudicotyledons</taxon>
        <taxon>Gunneridae</taxon>
        <taxon>Pentapetalae</taxon>
        <taxon>rosids</taxon>
        <taxon>fabids</taxon>
        <taxon>Rosales</taxon>
        <taxon>Moraceae</taxon>
        <taxon>Moreae</taxon>
        <taxon>Morus</taxon>
    </lineage>
</organism>
<dbReference type="eggNOG" id="KOG1339">
    <property type="taxonomic scope" value="Eukaryota"/>
</dbReference>
<evidence type="ECO:0000313" key="10">
    <source>
        <dbReference type="Proteomes" id="UP000030645"/>
    </source>
</evidence>
<dbReference type="Pfam" id="PF14543">
    <property type="entry name" value="TAXi_N"/>
    <property type="match status" value="1"/>
</dbReference>
<dbReference type="GO" id="GO:0004190">
    <property type="term" value="F:aspartic-type endopeptidase activity"/>
    <property type="evidence" value="ECO:0007669"/>
    <property type="project" value="UniProtKB-KW"/>
</dbReference>
<dbReference type="STRING" id="981085.W9SNK4"/>
<dbReference type="InterPro" id="IPR001461">
    <property type="entry name" value="Aspartic_peptidase_A1"/>
</dbReference>
<evidence type="ECO:0000256" key="1">
    <source>
        <dbReference type="ARBA" id="ARBA00007447"/>
    </source>
</evidence>
<name>W9SNK4_9ROSA</name>
<feature type="active site" evidence="7">
    <location>
        <position position="308"/>
    </location>
</feature>
<gene>
    <name evidence="9" type="ORF">L484_007148</name>
</gene>
<dbReference type="CDD" id="cd05472">
    <property type="entry name" value="cnd41_like"/>
    <property type="match status" value="1"/>
</dbReference>
<evidence type="ECO:0000256" key="7">
    <source>
        <dbReference type="PIRSR" id="PIRSR601461-1"/>
    </source>
</evidence>
<accession>W9SNK4</accession>
<evidence type="ECO:0000256" key="3">
    <source>
        <dbReference type="ARBA" id="ARBA00022729"/>
    </source>
</evidence>
<dbReference type="OrthoDB" id="2747330at2759"/>
<reference evidence="10" key="1">
    <citation type="submission" date="2013-01" db="EMBL/GenBank/DDBJ databases">
        <title>Draft Genome Sequence of a Mulberry Tree, Morus notabilis C.K. Schneid.</title>
        <authorList>
            <person name="He N."/>
            <person name="Zhao S."/>
        </authorList>
    </citation>
    <scope>NUCLEOTIDE SEQUENCE</scope>
</reference>
<protein>
    <submittedName>
        <fullName evidence="9">Aspartic proteinase nepenthesin-2</fullName>
    </submittedName>
</protein>
<keyword evidence="3" id="KW-0732">Signal</keyword>
<dbReference type="FunFam" id="2.40.70.10:FF:000013">
    <property type="entry name" value="Aspartyl protease AED1"/>
    <property type="match status" value="1"/>
</dbReference>
<dbReference type="PRINTS" id="PR00792">
    <property type="entry name" value="PEPSIN"/>
</dbReference>
<evidence type="ECO:0000259" key="8">
    <source>
        <dbReference type="PROSITE" id="PS51767"/>
    </source>
</evidence>
<evidence type="ECO:0000256" key="5">
    <source>
        <dbReference type="ARBA" id="ARBA00022801"/>
    </source>
</evidence>
<dbReference type="EMBL" id="KE345839">
    <property type="protein sequence ID" value="EXC18775.1"/>
    <property type="molecule type" value="Genomic_DNA"/>
</dbReference>
<evidence type="ECO:0000256" key="4">
    <source>
        <dbReference type="ARBA" id="ARBA00022750"/>
    </source>
</evidence>
<dbReference type="SUPFAM" id="SSF50630">
    <property type="entry name" value="Acid proteases"/>
    <property type="match status" value="1"/>
</dbReference>